<dbReference type="EMBL" id="JAYMYS010000004">
    <property type="protein sequence ID" value="KAK7394500.1"/>
    <property type="molecule type" value="Genomic_DNA"/>
</dbReference>
<name>A0AAN9XJ91_PSOTE</name>
<dbReference type="AlphaFoldDB" id="A0AAN9XJ91"/>
<protein>
    <submittedName>
        <fullName evidence="2">Uncharacterized protein</fullName>
    </submittedName>
</protein>
<sequence>MEGQIGSICHKYFDDIEFRTLPYTEIVICKWAFGKEQNFVDGSSMGDHVITVSPEKLQERPLFQESSTTEPHLAIPIEELNASAEAAKEEKPVSDAYVENNKSS</sequence>
<organism evidence="2 3">
    <name type="scientific">Psophocarpus tetragonolobus</name>
    <name type="common">Winged bean</name>
    <name type="synonym">Dolichos tetragonolobus</name>
    <dbReference type="NCBI Taxonomy" id="3891"/>
    <lineage>
        <taxon>Eukaryota</taxon>
        <taxon>Viridiplantae</taxon>
        <taxon>Streptophyta</taxon>
        <taxon>Embryophyta</taxon>
        <taxon>Tracheophyta</taxon>
        <taxon>Spermatophyta</taxon>
        <taxon>Magnoliopsida</taxon>
        <taxon>eudicotyledons</taxon>
        <taxon>Gunneridae</taxon>
        <taxon>Pentapetalae</taxon>
        <taxon>rosids</taxon>
        <taxon>fabids</taxon>
        <taxon>Fabales</taxon>
        <taxon>Fabaceae</taxon>
        <taxon>Papilionoideae</taxon>
        <taxon>50 kb inversion clade</taxon>
        <taxon>NPAAA clade</taxon>
        <taxon>indigoferoid/millettioid clade</taxon>
        <taxon>Phaseoleae</taxon>
        <taxon>Psophocarpus</taxon>
    </lineage>
</organism>
<accession>A0AAN9XJ91</accession>
<evidence type="ECO:0000313" key="3">
    <source>
        <dbReference type="Proteomes" id="UP001386955"/>
    </source>
</evidence>
<dbReference type="Proteomes" id="UP001386955">
    <property type="component" value="Unassembled WGS sequence"/>
</dbReference>
<keyword evidence="3" id="KW-1185">Reference proteome</keyword>
<evidence type="ECO:0000256" key="1">
    <source>
        <dbReference type="SAM" id="MobiDB-lite"/>
    </source>
</evidence>
<evidence type="ECO:0000313" key="2">
    <source>
        <dbReference type="EMBL" id="KAK7394500.1"/>
    </source>
</evidence>
<comment type="caution">
    <text evidence="2">The sequence shown here is derived from an EMBL/GenBank/DDBJ whole genome shotgun (WGS) entry which is preliminary data.</text>
</comment>
<feature type="region of interest" description="Disordered" evidence="1">
    <location>
        <begin position="84"/>
        <end position="104"/>
    </location>
</feature>
<gene>
    <name evidence="2" type="ORF">VNO78_15029</name>
</gene>
<proteinExistence type="predicted"/>
<reference evidence="2 3" key="1">
    <citation type="submission" date="2024-01" db="EMBL/GenBank/DDBJ databases">
        <title>The genomes of 5 underutilized Papilionoideae crops provide insights into root nodulation and disease resistanc.</title>
        <authorList>
            <person name="Jiang F."/>
        </authorList>
    </citation>
    <scope>NUCLEOTIDE SEQUENCE [LARGE SCALE GENOMIC DNA]</scope>
    <source>
        <strain evidence="2">DUOXIRENSHENG_FW03</strain>
        <tissue evidence="2">Leaves</tissue>
    </source>
</reference>